<dbReference type="InterPro" id="IPR011011">
    <property type="entry name" value="Znf_FYVE_PHD"/>
</dbReference>
<dbReference type="FunFam" id="3.30.40.10:FF:000535">
    <property type="entry name" value="Chromatin modification-related protein"/>
    <property type="match status" value="1"/>
</dbReference>
<keyword evidence="7 11" id="KW-0539">Nucleus</keyword>
<feature type="compositionally biased region" description="Basic and acidic residues" evidence="12">
    <location>
        <begin position="385"/>
        <end position="400"/>
    </location>
</feature>
<dbReference type="CDD" id="cd16859">
    <property type="entry name" value="ING_ING4_5"/>
    <property type="match status" value="1"/>
</dbReference>
<evidence type="ECO:0000313" key="15">
    <source>
        <dbReference type="Proteomes" id="UP000245884"/>
    </source>
</evidence>
<evidence type="ECO:0000256" key="9">
    <source>
        <dbReference type="PIRSR" id="PIRSR628651-51"/>
    </source>
</evidence>
<feature type="binding site" evidence="9">
    <location>
        <position position="521"/>
    </location>
    <ligand>
        <name>Zn(2+)</name>
        <dbReference type="ChEBI" id="CHEBI:29105"/>
        <label>1</label>
    </ligand>
</feature>
<feature type="site" description="Histone H3K4me3 binding" evidence="8">
    <location>
        <position position="529"/>
    </location>
</feature>
<dbReference type="InterPro" id="IPR028651">
    <property type="entry name" value="ING_fam"/>
</dbReference>
<feature type="compositionally biased region" description="Gly residues" evidence="12">
    <location>
        <begin position="499"/>
        <end position="510"/>
    </location>
</feature>
<dbReference type="InterPro" id="IPR013083">
    <property type="entry name" value="Znf_RING/FYVE/PHD"/>
</dbReference>
<comment type="subunit">
    <text evidence="11">Component of an histone acetyltransferase complex. Interacts with H3K4me3 and to a lesser extent with H3K4me2.</text>
</comment>
<dbReference type="CDD" id="cd15505">
    <property type="entry name" value="PHD_ING"/>
    <property type="match status" value="1"/>
</dbReference>
<feature type="region of interest" description="Disordered" evidence="12">
    <location>
        <begin position="570"/>
        <end position="603"/>
    </location>
</feature>
<feature type="compositionally biased region" description="Low complexity" evidence="12">
    <location>
        <begin position="464"/>
        <end position="483"/>
    </location>
</feature>
<dbReference type="SMART" id="SM00249">
    <property type="entry name" value="PHD"/>
    <property type="match status" value="1"/>
</dbReference>
<evidence type="ECO:0000256" key="11">
    <source>
        <dbReference type="RuleBase" id="RU361213"/>
    </source>
</evidence>
<dbReference type="GO" id="GO:0006355">
    <property type="term" value="P:regulation of DNA-templated transcription"/>
    <property type="evidence" value="ECO:0007669"/>
    <property type="project" value="TreeGrafter"/>
</dbReference>
<dbReference type="InterPro" id="IPR019786">
    <property type="entry name" value="Zinc_finger_PHD-type_CS"/>
</dbReference>
<dbReference type="GO" id="GO:0008270">
    <property type="term" value="F:zinc ion binding"/>
    <property type="evidence" value="ECO:0007669"/>
    <property type="project" value="UniProtKB-KW"/>
</dbReference>
<dbReference type="STRING" id="1569628.A0A316UJF5"/>
<dbReference type="Pfam" id="PF12998">
    <property type="entry name" value="ING"/>
    <property type="match status" value="1"/>
</dbReference>
<accession>A0A316UJF5</accession>
<feature type="compositionally biased region" description="Gly residues" evidence="12">
    <location>
        <begin position="582"/>
        <end position="595"/>
    </location>
</feature>
<evidence type="ECO:0000256" key="8">
    <source>
        <dbReference type="PIRSR" id="PIRSR628651-50"/>
    </source>
</evidence>
<dbReference type="SUPFAM" id="SSF57903">
    <property type="entry name" value="FYVE/PHD zinc finger"/>
    <property type="match status" value="1"/>
</dbReference>
<evidence type="ECO:0000259" key="13">
    <source>
        <dbReference type="PROSITE" id="PS50016"/>
    </source>
</evidence>
<dbReference type="GeneID" id="37031237"/>
<dbReference type="InterPro" id="IPR024610">
    <property type="entry name" value="ING_N_histone-binding"/>
</dbReference>
<protein>
    <recommendedName>
        <fullName evidence="11">Chromatin modification-related protein</fullName>
    </recommendedName>
</protein>
<name>A0A316UJF5_9BASI</name>
<feature type="compositionally biased region" description="Low complexity" evidence="12">
    <location>
        <begin position="329"/>
        <end position="340"/>
    </location>
</feature>
<evidence type="ECO:0000256" key="10">
    <source>
        <dbReference type="PROSITE-ProRule" id="PRU00146"/>
    </source>
</evidence>
<dbReference type="SMART" id="SM01408">
    <property type="entry name" value="ING"/>
    <property type="match status" value="1"/>
</dbReference>
<keyword evidence="6 11" id="KW-0156">Chromatin regulator</keyword>
<evidence type="ECO:0000256" key="4">
    <source>
        <dbReference type="ARBA" id="ARBA00022771"/>
    </source>
</evidence>
<dbReference type="PROSITE" id="PS01359">
    <property type="entry name" value="ZF_PHD_1"/>
    <property type="match status" value="1"/>
</dbReference>
<feature type="binding site" evidence="9">
    <location>
        <position position="559"/>
    </location>
    <ligand>
        <name>Zn(2+)</name>
        <dbReference type="ChEBI" id="CHEBI:29105"/>
        <label>2</label>
    </ligand>
</feature>
<reference evidence="14 15" key="1">
    <citation type="journal article" date="2018" name="Mol. Biol. Evol.">
        <title>Broad Genomic Sampling Reveals a Smut Pathogenic Ancestry of the Fungal Clade Ustilaginomycotina.</title>
        <authorList>
            <person name="Kijpornyongpan T."/>
            <person name="Mondo S.J."/>
            <person name="Barry K."/>
            <person name="Sandor L."/>
            <person name="Lee J."/>
            <person name="Lipzen A."/>
            <person name="Pangilinan J."/>
            <person name="LaButti K."/>
            <person name="Hainaut M."/>
            <person name="Henrissat B."/>
            <person name="Grigoriev I.V."/>
            <person name="Spatafora J.W."/>
            <person name="Aime M.C."/>
        </authorList>
    </citation>
    <scope>NUCLEOTIDE SEQUENCE [LARGE SCALE GENOMIC DNA]</scope>
    <source>
        <strain evidence="14 15">MCA 5214</strain>
    </source>
</reference>
<dbReference type="InterPro" id="IPR019787">
    <property type="entry name" value="Znf_PHD-finger"/>
</dbReference>
<dbReference type="GO" id="GO:0006325">
    <property type="term" value="P:chromatin organization"/>
    <property type="evidence" value="ECO:0007669"/>
    <property type="project" value="UniProtKB-KW"/>
</dbReference>
<gene>
    <name evidence="14" type="ORF">BDZ90DRAFT_281977</name>
</gene>
<dbReference type="InterPro" id="IPR001965">
    <property type="entry name" value="Znf_PHD"/>
</dbReference>
<dbReference type="GO" id="GO:0005634">
    <property type="term" value="C:nucleus"/>
    <property type="evidence" value="ECO:0007669"/>
    <property type="project" value="UniProtKB-SubCell"/>
</dbReference>
<dbReference type="PROSITE" id="PS50016">
    <property type="entry name" value="ZF_PHD_2"/>
    <property type="match status" value="1"/>
</dbReference>
<feature type="binding site" evidence="9">
    <location>
        <position position="537"/>
    </location>
    <ligand>
        <name>Zn(2+)</name>
        <dbReference type="ChEBI" id="CHEBI:29105"/>
        <label>2</label>
    </ligand>
</feature>
<keyword evidence="5 9" id="KW-0862">Zinc</keyword>
<evidence type="ECO:0000256" key="5">
    <source>
        <dbReference type="ARBA" id="ARBA00022833"/>
    </source>
</evidence>
<comment type="function">
    <text evidence="11">Component of an histone acetyltransferase complex.</text>
</comment>
<dbReference type="Gene3D" id="6.10.140.1740">
    <property type="match status" value="1"/>
</dbReference>
<feature type="site" description="Histone H3K4me3 binding" evidence="8">
    <location>
        <position position="533"/>
    </location>
</feature>
<comment type="domain">
    <text evidence="11">The PHD-type zinc finger mediates the binding to H3K4me3.</text>
</comment>
<dbReference type="EMBL" id="KZ819678">
    <property type="protein sequence ID" value="PWN24998.1"/>
    <property type="molecule type" value="Genomic_DNA"/>
</dbReference>
<organism evidence="14 15">
    <name type="scientific">Jaminaea rosea</name>
    <dbReference type="NCBI Taxonomy" id="1569628"/>
    <lineage>
        <taxon>Eukaryota</taxon>
        <taxon>Fungi</taxon>
        <taxon>Dikarya</taxon>
        <taxon>Basidiomycota</taxon>
        <taxon>Ustilaginomycotina</taxon>
        <taxon>Exobasidiomycetes</taxon>
        <taxon>Microstromatales</taxon>
        <taxon>Microstromatales incertae sedis</taxon>
        <taxon>Jaminaea</taxon>
    </lineage>
</organism>
<dbReference type="AlphaFoldDB" id="A0A316UJF5"/>
<feature type="site" description="Histone H3K4me3 binding" evidence="8">
    <location>
        <position position="518"/>
    </location>
</feature>
<evidence type="ECO:0000313" key="14">
    <source>
        <dbReference type="EMBL" id="PWN24998.1"/>
    </source>
</evidence>
<feature type="compositionally biased region" description="Low complexity" evidence="12">
    <location>
        <begin position="348"/>
        <end position="362"/>
    </location>
</feature>
<evidence type="ECO:0000256" key="7">
    <source>
        <dbReference type="ARBA" id="ARBA00023242"/>
    </source>
</evidence>
<feature type="binding site" evidence="9">
    <location>
        <position position="546"/>
    </location>
    <ligand>
        <name>Zn(2+)</name>
        <dbReference type="ChEBI" id="CHEBI:29105"/>
        <label>1</label>
    </ligand>
</feature>
<feature type="region of interest" description="Disordered" evidence="12">
    <location>
        <begin position="253"/>
        <end position="510"/>
    </location>
</feature>
<comment type="similarity">
    <text evidence="2 11">Belongs to the ING family.</text>
</comment>
<dbReference type="PANTHER" id="PTHR10333:SF42">
    <property type="entry name" value="INHIBITOR OF GROWTH PROTEIN 5"/>
    <property type="match status" value="1"/>
</dbReference>
<evidence type="ECO:0000256" key="2">
    <source>
        <dbReference type="ARBA" id="ARBA00010210"/>
    </source>
</evidence>
<feature type="site" description="Histone H3K4me3 binding" evidence="8">
    <location>
        <position position="541"/>
    </location>
</feature>
<dbReference type="PANTHER" id="PTHR10333">
    <property type="entry name" value="INHIBITOR OF GROWTH PROTEIN"/>
    <property type="match status" value="1"/>
</dbReference>
<feature type="binding site" evidence="9">
    <location>
        <position position="519"/>
    </location>
    <ligand>
        <name>Zn(2+)</name>
        <dbReference type="ChEBI" id="CHEBI:29105"/>
        <label>1</label>
    </ligand>
</feature>
<keyword evidence="4 10" id="KW-0863">Zinc-finger</keyword>
<keyword evidence="15" id="KW-1185">Reference proteome</keyword>
<evidence type="ECO:0000256" key="6">
    <source>
        <dbReference type="ARBA" id="ARBA00022853"/>
    </source>
</evidence>
<evidence type="ECO:0000256" key="12">
    <source>
        <dbReference type="SAM" id="MobiDB-lite"/>
    </source>
</evidence>
<evidence type="ECO:0000256" key="1">
    <source>
        <dbReference type="ARBA" id="ARBA00004123"/>
    </source>
</evidence>
<proteinExistence type="inferred from homology"/>
<dbReference type="Proteomes" id="UP000245884">
    <property type="component" value="Unassembled WGS sequence"/>
</dbReference>
<dbReference type="Gene3D" id="3.30.40.10">
    <property type="entry name" value="Zinc/RING finger domain, C3HC4 (zinc finger)"/>
    <property type="match status" value="1"/>
</dbReference>
<feature type="compositionally biased region" description="Acidic residues" evidence="12">
    <location>
        <begin position="373"/>
        <end position="384"/>
    </location>
</feature>
<dbReference type="RefSeq" id="XP_025359610.1">
    <property type="nucleotide sequence ID" value="XM_025509414.1"/>
</dbReference>
<sequence length="603" mass="60572">MASTSQQQQEQQPPGLTPDQVSLFTCLSAYTDALDALPLDLTRSFSDLRELDAVLGPHVASLVARIHQLTDVVTSASRGQLHQGAEISAGQRLLLLKECAEEARAYKMGGEDKIRVALNTCETILSHTDYIDAILDQLSSLPEIAAILEPSGGKRSHVAGELSDGTPITLASANAATLMAGGSGIFANTGSQAVAAAAAVAALSAGNASMATLAAQDGLSGVTVPTGKKSIGTGAGAAAKRKTDAAAAGGAASATASSSKAGAGGAGSGAVKKRKTAGDADGSKKGSAATGAASSSSGAASRKKASAAAGSPGSPALGGKRAADDDRASSAASSRAARAASELEEVRSSGTRSRPARAPRATGGSGLRRRLDDGDEDGDDGGDEGDGRGHSDEAGEDGRGEGSSSALGLSMGDKDEDSPGPAGRRFDSPRSSHQGGTGRNRKDDAKGRRGRATKGEGDDDADDGASYAGSMAMSQSASQLHHSLSGHDSTLTSAASDRGLGGSAGDGSGAGEVDERRYCFCENVSYGDMIGCDDDGCTREWFHLECVGLKEPPSGTWYCDDCLERRGKRRGGKAKVVRSEGKWGGGGHEVSGGNGKSSKGGRR</sequence>
<feature type="binding site" evidence="9">
    <location>
        <position position="532"/>
    </location>
    <ligand>
        <name>Zn(2+)</name>
        <dbReference type="ChEBI" id="CHEBI:29105"/>
        <label>2</label>
    </ligand>
</feature>
<feature type="compositionally biased region" description="Low complexity" evidence="12">
    <location>
        <begin position="285"/>
        <end position="320"/>
    </location>
</feature>
<feature type="binding site" evidence="9">
    <location>
        <position position="543"/>
    </location>
    <ligand>
        <name>Zn(2+)</name>
        <dbReference type="ChEBI" id="CHEBI:29105"/>
        <label>1</label>
    </ligand>
</feature>
<keyword evidence="3 9" id="KW-0479">Metal-binding</keyword>
<comment type="subcellular location">
    <subcellularLocation>
        <location evidence="1 11">Nucleus</location>
    </subcellularLocation>
</comment>
<feature type="binding site" evidence="9">
    <location>
        <position position="562"/>
    </location>
    <ligand>
        <name>Zn(2+)</name>
        <dbReference type="ChEBI" id="CHEBI:29105"/>
        <label>2</label>
    </ligand>
</feature>
<dbReference type="OrthoDB" id="2505961at2759"/>
<evidence type="ECO:0000256" key="3">
    <source>
        <dbReference type="ARBA" id="ARBA00022723"/>
    </source>
</evidence>
<dbReference type="GO" id="GO:0000785">
    <property type="term" value="C:chromatin"/>
    <property type="evidence" value="ECO:0007669"/>
    <property type="project" value="UniProtKB-ARBA"/>
</dbReference>
<feature type="domain" description="PHD-type" evidence="13">
    <location>
        <begin position="516"/>
        <end position="565"/>
    </location>
</feature>